<feature type="domain" description="RNA polymerase sigma-70 region 2" evidence="6">
    <location>
        <begin position="17"/>
        <end position="83"/>
    </location>
</feature>
<keyword evidence="9" id="KW-1185">Reference proteome</keyword>
<dbReference type="InterPro" id="IPR014284">
    <property type="entry name" value="RNA_pol_sigma-70_dom"/>
</dbReference>
<feature type="domain" description="RNA polymerase sigma factor 70 region 4 type 2" evidence="7">
    <location>
        <begin position="113"/>
        <end position="163"/>
    </location>
</feature>
<keyword evidence="3" id="KW-0731">Sigma factor</keyword>
<dbReference type="CDD" id="cd06171">
    <property type="entry name" value="Sigma70_r4"/>
    <property type="match status" value="1"/>
</dbReference>
<dbReference type="RefSeq" id="WP_203078776.1">
    <property type="nucleotide sequence ID" value="NZ_JAENHO010000028.1"/>
</dbReference>
<protein>
    <submittedName>
        <fullName evidence="8">RNA polymerase sigma factor</fullName>
    </submittedName>
</protein>
<evidence type="ECO:0000256" key="2">
    <source>
        <dbReference type="ARBA" id="ARBA00023015"/>
    </source>
</evidence>
<sequence length="174" mass="19551">MRSPTEAAAGADDLAAMFGRHARELLRYCTRRVGPQLAEDVVAETFLVAHERRHRFDPSRGELLPWLYGIATRLLRRHVREEVRALKQVPHVPDAGYDDAAAHRVDAQRDVARLSAVLAKLPRRQRDVLMLYAVAELEYAEIAAALEIPLGSVQSSLHRARAKVKAAMSEEDNR</sequence>
<keyword evidence="4" id="KW-0238">DNA-binding</keyword>
<comment type="similarity">
    <text evidence="1">Belongs to the sigma-70 factor family. ECF subfamily.</text>
</comment>
<organism evidence="8 9">
    <name type="scientific">Paractinoplanes lichenicola</name>
    <dbReference type="NCBI Taxonomy" id="2802976"/>
    <lineage>
        <taxon>Bacteria</taxon>
        <taxon>Bacillati</taxon>
        <taxon>Actinomycetota</taxon>
        <taxon>Actinomycetes</taxon>
        <taxon>Micromonosporales</taxon>
        <taxon>Micromonosporaceae</taxon>
        <taxon>Paractinoplanes</taxon>
    </lineage>
</organism>
<dbReference type="SUPFAM" id="SSF88946">
    <property type="entry name" value="Sigma2 domain of RNA polymerase sigma factors"/>
    <property type="match status" value="1"/>
</dbReference>
<proteinExistence type="inferred from homology"/>
<gene>
    <name evidence="8" type="ORF">JKJ07_48995</name>
</gene>
<dbReference type="Pfam" id="PF08281">
    <property type="entry name" value="Sigma70_r4_2"/>
    <property type="match status" value="1"/>
</dbReference>
<keyword evidence="2" id="KW-0805">Transcription regulation</keyword>
<dbReference type="InterPro" id="IPR007627">
    <property type="entry name" value="RNA_pol_sigma70_r2"/>
</dbReference>
<dbReference type="InterPro" id="IPR013325">
    <property type="entry name" value="RNA_pol_sigma_r2"/>
</dbReference>
<name>A0ABS1W665_9ACTN</name>
<dbReference type="Gene3D" id="1.10.1740.10">
    <property type="match status" value="1"/>
</dbReference>
<comment type="caution">
    <text evidence="8">The sequence shown here is derived from an EMBL/GenBank/DDBJ whole genome shotgun (WGS) entry which is preliminary data.</text>
</comment>
<evidence type="ECO:0000256" key="5">
    <source>
        <dbReference type="ARBA" id="ARBA00023163"/>
    </source>
</evidence>
<evidence type="ECO:0000256" key="3">
    <source>
        <dbReference type="ARBA" id="ARBA00023082"/>
    </source>
</evidence>
<evidence type="ECO:0000259" key="6">
    <source>
        <dbReference type="Pfam" id="PF04542"/>
    </source>
</evidence>
<evidence type="ECO:0000256" key="1">
    <source>
        <dbReference type="ARBA" id="ARBA00010641"/>
    </source>
</evidence>
<dbReference type="NCBIfam" id="TIGR02937">
    <property type="entry name" value="sigma70-ECF"/>
    <property type="match status" value="1"/>
</dbReference>
<dbReference type="PANTHER" id="PTHR43133:SF8">
    <property type="entry name" value="RNA POLYMERASE SIGMA FACTOR HI_1459-RELATED"/>
    <property type="match status" value="1"/>
</dbReference>
<dbReference type="InterPro" id="IPR013249">
    <property type="entry name" value="RNA_pol_sigma70_r4_t2"/>
</dbReference>
<evidence type="ECO:0000313" key="8">
    <source>
        <dbReference type="EMBL" id="MBL7262234.1"/>
    </source>
</evidence>
<dbReference type="Pfam" id="PF04542">
    <property type="entry name" value="Sigma70_r2"/>
    <property type="match status" value="1"/>
</dbReference>
<dbReference type="Gene3D" id="1.10.10.10">
    <property type="entry name" value="Winged helix-like DNA-binding domain superfamily/Winged helix DNA-binding domain"/>
    <property type="match status" value="1"/>
</dbReference>
<dbReference type="Proteomes" id="UP000598996">
    <property type="component" value="Unassembled WGS sequence"/>
</dbReference>
<evidence type="ECO:0000256" key="4">
    <source>
        <dbReference type="ARBA" id="ARBA00023125"/>
    </source>
</evidence>
<dbReference type="EMBL" id="JAENHO010000028">
    <property type="protein sequence ID" value="MBL7262234.1"/>
    <property type="molecule type" value="Genomic_DNA"/>
</dbReference>
<dbReference type="SUPFAM" id="SSF88659">
    <property type="entry name" value="Sigma3 and sigma4 domains of RNA polymerase sigma factors"/>
    <property type="match status" value="1"/>
</dbReference>
<dbReference type="InterPro" id="IPR036388">
    <property type="entry name" value="WH-like_DNA-bd_sf"/>
</dbReference>
<evidence type="ECO:0000313" key="9">
    <source>
        <dbReference type="Proteomes" id="UP000598996"/>
    </source>
</evidence>
<evidence type="ECO:0000259" key="7">
    <source>
        <dbReference type="Pfam" id="PF08281"/>
    </source>
</evidence>
<dbReference type="PANTHER" id="PTHR43133">
    <property type="entry name" value="RNA POLYMERASE ECF-TYPE SIGMA FACTO"/>
    <property type="match status" value="1"/>
</dbReference>
<dbReference type="InterPro" id="IPR039425">
    <property type="entry name" value="RNA_pol_sigma-70-like"/>
</dbReference>
<keyword evidence="5" id="KW-0804">Transcription</keyword>
<dbReference type="InterPro" id="IPR013324">
    <property type="entry name" value="RNA_pol_sigma_r3/r4-like"/>
</dbReference>
<accession>A0ABS1W665</accession>
<reference evidence="8 9" key="1">
    <citation type="submission" date="2021-01" db="EMBL/GenBank/DDBJ databases">
        <title>Actinoplanes sp. nov. LDG1-01 isolated from lichen.</title>
        <authorList>
            <person name="Saeng-In P."/>
            <person name="Phongsopitanun W."/>
            <person name="Kanchanasin P."/>
            <person name="Yuki M."/>
            <person name="Kudo T."/>
            <person name="Ohkuma M."/>
            <person name="Tanasupawat S."/>
        </authorList>
    </citation>
    <scope>NUCLEOTIDE SEQUENCE [LARGE SCALE GENOMIC DNA]</scope>
    <source>
        <strain evidence="8 9">LDG1-01</strain>
    </source>
</reference>